<dbReference type="EMBL" id="DXFD01000007">
    <property type="protein sequence ID" value="HIX46146.1"/>
    <property type="molecule type" value="Genomic_DNA"/>
</dbReference>
<dbReference type="SUPFAM" id="SSF48452">
    <property type="entry name" value="TPR-like"/>
    <property type="match status" value="2"/>
</dbReference>
<gene>
    <name evidence="2" type="ORF">H9737_00465</name>
</gene>
<organism evidence="2 3">
    <name type="scientific">Candidatus Borkfalkia faecigallinarum</name>
    <dbReference type="NCBI Taxonomy" id="2838509"/>
    <lineage>
        <taxon>Bacteria</taxon>
        <taxon>Bacillati</taxon>
        <taxon>Bacillota</taxon>
        <taxon>Clostridia</taxon>
        <taxon>Christensenellales</taxon>
        <taxon>Christensenellaceae</taxon>
        <taxon>Candidatus Borkfalkia</taxon>
    </lineage>
</organism>
<comment type="caution">
    <text evidence="2">The sequence shown here is derived from an EMBL/GenBank/DDBJ whole genome shotgun (WGS) entry which is preliminary data.</text>
</comment>
<dbReference type="InterPro" id="IPR019734">
    <property type="entry name" value="TPR_rpt"/>
</dbReference>
<reference evidence="2" key="1">
    <citation type="journal article" date="2021" name="PeerJ">
        <title>Extensive microbial diversity within the chicken gut microbiome revealed by metagenomics and culture.</title>
        <authorList>
            <person name="Gilroy R."/>
            <person name="Ravi A."/>
            <person name="Getino M."/>
            <person name="Pursley I."/>
            <person name="Horton D.L."/>
            <person name="Alikhan N.F."/>
            <person name="Baker D."/>
            <person name="Gharbi K."/>
            <person name="Hall N."/>
            <person name="Watson M."/>
            <person name="Adriaenssens E.M."/>
            <person name="Foster-Nyarko E."/>
            <person name="Jarju S."/>
            <person name="Secka A."/>
            <person name="Antonio M."/>
            <person name="Oren A."/>
            <person name="Chaudhuri R.R."/>
            <person name="La Ragione R."/>
            <person name="Hildebrand F."/>
            <person name="Pallen M.J."/>
        </authorList>
    </citation>
    <scope>NUCLEOTIDE SEQUENCE</scope>
    <source>
        <strain evidence="2">26628</strain>
    </source>
</reference>
<evidence type="ECO:0000256" key="1">
    <source>
        <dbReference type="SAM" id="MobiDB-lite"/>
    </source>
</evidence>
<dbReference type="Proteomes" id="UP000824249">
    <property type="component" value="Unassembled WGS sequence"/>
</dbReference>
<evidence type="ECO:0000313" key="2">
    <source>
        <dbReference type="EMBL" id="HIX46146.1"/>
    </source>
</evidence>
<feature type="compositionally biased region" description="Low complexity" evidence="1">
    <location>
        <begin position="560"/>
        <end position="576"/>
    </location>
</feature>
<accession>A0A9D1VSJ5</accession>
<dbReference type="Gene3D" id="1.25.40.10">
    <property type="entry name" value="Tetratricopeptide repeat domain"/>
    <property type="match status" value="2"/>
</dbReference>
<sequence>MDKREIRFDLSADALLDMAEAKLDEEDYIAALRLLHKSLEMYGPGADEYADLAEAYDGMEQYEYAAYNWFRFLDVCAENEAVDAYEGLAACYYNLGNMPQAMYYYNKMMHDKYVTAENNVEMGELMNEPPRPRFRVAWPPEHADYSADVDDGLQALKQGDHAKAERCFRRVHPDSPYYPSAMNYLAVSYLLSGSADKAERVCDKLLRQEPDNVQILSTYAAALIEQDRREEGRAVAARLASIETEDADELYKIATVCCENGLYEQAYDRFCKIEEMVRYDLTLLYFKGVAAFRCGKVKESLAALGKLLDIDPHAAVARHYFRKIRDYAESGGEPPETAFFYRVPQAEREANTATLMLLLHMSASDQKALCSQPFVYELLEWCFDEADGQEPRLQLIAAEIAAHADLQPFFCDLLLNASVNDVVKLAALQHYCERNRDFECGIVVSDIYGRVAFRRLQVGRKRRALFVGAYALCFARFGLFGNVDGEELCCAVQNIYELFAARGDFSVIRTKESLACAIYLTVRTVESRKMGKLIHGLGAEETEVLRILEAIRVLAAGESEAAASDAAEPGEAGASDAGEESTDGAAEGAEKRPAQEGADGGPQGPADGGPQGEGDPT</sequence>
<dbReference type="SMART" id="SM00028">
    <property type="entry name" value="TPR"/>
    <property type="match status" value="6"/>
</dbReference>
<feature type="region of interest" description="Disordered" evidence="1">
    <location>
        <begin position="560"/>
        <end position="617"/>
    </location>
</feature>
<proteinExistence type="predicted"/>
<feature type="compositionally biased region" description="Gly residues" evidence="1">
    <location>
        <begin position="598"/>
        <end position="617"/>
    </location>
</feature>
<name>A0A9D1VSJ5_9FIRM</name>
<dbReference type="AlphaFoldDB" id="A0A9D1VSJ5"/>
<reference evidence="2" key="2">
    <citation type="submission" date="2021-04" db="EMBL/GenBank/DDBJ databases">
        <authorList>
            <person name="Gilroy R."/>
        </authorList>
    </citation>
    <scope>NUCLEOTIDE SEQUENCE</scope>
    <source>
        <strain evidence="2">26628</strain>
    </source>
</reference>
<dbReference type="Pfam" id="PF14559">
    <property type="entry name" value="TPR_19"/>
    <property type="match status" value="1"/>
</dbReference>
<evidence type="ECO:0000313" key="3">
    <source>
        <dbReference type="Proteomes" id="UP000824249"/>
    </source>
</evidence>
<dbReference type="InterPro" id="IPR011990">
    <property type="entry name" value="TPR-like_helical_dom_sf"/>
</dbReference>
<protein>
    <submittedName>
        <fullName evidence="2">Tetratricopeptide repeat protein</fullName>
    </submittedName>
</protein>